<feature type="region of interest" description="Disordered" evidence="2">
    <location>
        <begin position="102"/>
        <end position="124"/>
    </location>
</feature>
<organism evidence="3 4">
    <name type="scientific">Aspergillus tanneri</name>
    <dbReference type="NCBI Taxonomy" id="1220188"/>
    <lineage>
        <taxon>Eukaryota</taxon>
        <taxon>Fungi</taxon>
        <taxon>Dikarya</taxon>
        <taxon>Ascomycota</taxon>
        <taxon>Pezizomycotina</taxon>
        <taxon>Eurotiomycetes</taxon>
        <taxon>Eurotiomycetidae</taxon>
        <taxon>Eurotiales</taxon>
        <taxon>Aspergillaceae</taxon>
        <taxon>Aspergillus</taxon>
        <taxon>Aspergillus subgen. Circumdati</taxon>
    </lineage>
</organism>
<dbReference type="Proteomes" id="UP000308092">
    <property type="component" value="Unassembled WGS sequence"/>
</dbReference>
<gene>
    <name evidence="3" type="ORF">EYZ11_013408</name>
</gene>
<sequence length="124" mass="14425">MSENLTKIVQDAREMKKRIEELEHEHQMLEQDACSTKIGRLDYFSLCSPFKSVKITQIVIARRMDTEPLEANESDEGFYDGSRIELVSSIYETIYKYGRHYPATSKDQYPWPADERKNGKVSAL</sequence>
<keyword evidence="4" id="KW-1185">Reference proteome</keyword>
<comment type="caution">
    <text evidence="3">The sequence shown here is derived from an EMBL/GenBank/DDBJ whole genome shotgun (WGS) entry which is preliminary data.</text>
</comment>
<reference evidence="3 4" key="1">
    <citation type="submission" date="2019-03" db="EMBL/GenBank/DDBJ databases">
        <title>The genome sequence of a newly discovered highly antifungal drug resistant Aspergillus species, Aspergillus tanneri NIH 1004.</title>
        <authorList>
            <person name="Mounaud S."/>
            <person name="Singh I."/>
            <person name="Joardar V."/>
            <person name="Pakala S."/>
            <person name="Pakala S."/>
            <person name="Venepally P."/>
            <person name="Hoover J."/>
            <person name="Nierman W."/>
            <person name="Chung J."/>
            <person name="Losada L."/>
        </authorList>
    </citation>
    <scope>NUCLEOTIDE SEQUENCE [LARGE SCALE GENOMIC DNA]</scope>
    <source>
        <strain evidence="3 4">NIH1004</strain>
    </source>
</reference>
<evidence type="ECO:0000313" key="4">
    <source>
        <dbReference type="Proteomes" id="UP000308092"/>
    </source>
</evidence>
<evidence type="ECO:0000256" key="1">
    <source>
        <dbReference type="SAM" id="Coils"/>
    </source>
</evidence>
<dbReference type="EMBL" id="SOSA01001433">
    <property type="protein sequence ID" value="THC87146.1"/>
    <property type="molecule type" value="Genomic_DNA"/>
</dbReference>
<proteinExistence type="predicted"/>
<name>A0A4S3IXR1_9EURO</name>
<protein>
    <submittedName>
        <fullName evidence="3">Uncharacterized protein</fullName>
    </submittedName>
</protein>
<dbReference type="VEuPathDB" id="FungiDB:EYZ11_013408"/>
<dbReference type="AlphaFoldDB" id="A0A4S3IXR1"/>
<feature type="coiled-coil region" evidence="1">
    <location>
        <begin position="2"/>
        <end position="32"/>
    </location>
</feature>
<keyword evidence="1" id="KW-0175">Coiled coil</keyword>
<accession>A0A4S3IXR1</accession>
<evidence type="ECO:0000256" key="2">
    <source>
        <dbReference type="SAM" id="MobiDB-lite"/>
    </source>
</evidence>
<evidence type="ECO:0000313" key="3">
    <source>
        <dbReference type="EMBL" id="THC87146.1"/>
    </source>
</evidence>